<dbReference type="GO" id="GO:0046167">
    <property type="term" value="P:glycerol-3-phosphate biosynthetic process"/>
    <property type="evidence" value="ECO:0007669"/>
    <property type="project" value="TreeGrafter"/>
</dbReference>
<evidence type="ECO:0000259" key="6">
    <source>
        <dbReference type="Pfam" id="PF00370"/>
    </source>
</evidence>
<evidence type="ECO:0000256" key="1">
    <source>
        <dbReference type="ARBA" id="ARBA00009156"/>
    </source>
</evidence>
<comment type="similarity">
    <text evidence="1">Belongs to the FGGY kinase family.</text>
</comment>
<dbReference type="GO" id="GO:0004370">
    <property type="term" value="F:glycerol kinase activity"/>
    <property type="evidence" value="ECO:0007669"/>
    <property type="project" value="TreeGrafter"/>
</dbReference>
<dbReference type="Gene3D" id="3.30.420.40">
    <property type="match status" value="2"/>
</dbReference>
<dbReference type="GO" id="GO:0005524">
    <property type="term" value="F:ATP binding"/>
    <property type="evidence" value="ECO:0007669"/>
    <property type="project" value="UniProtKB-KW"/>
</dbReference>
<evidence type="ECO:0000313" key="10">
    <source>
        <dbReference type="Proteomes" id="UP000018208"/>
    </source>
</evidence>
<gene>
    <name evidence="8" type="ORF">SS50377_13429</name>
    <name evidence="9" type="ORF">SS50377_27597</name>
</gene>
<keyword evidence="2" id="KW-0808">Transferase</keyword>
<dbReference type="InterPro" id="IPR000577">
    <property type="entry name" value="Carb_kinase_FGGY"/>
</dbReference>
<keyword evidence="5" id="KW-0067">ATP-binding</keyword>
<dbReference type="GO" id="GO:0006641">
    <property type="term" value="P:triglyceride metabolic process"/>
    <property type="evidence" value="ECO:0007669"/>
    <property type="project" value="TreeGrafter"/>
</dbReference>
<dbReference type="SUPFAM" id="SSF53067">
    <property type="entry name" value="Actin-like ATPase domain"/>
    <property type="match status" value="2"/>
</dbReference>
<organism evidence="8">
    <name type="scientific">Spironucleus salmonicida</name>
    <dbReference type="NCBI Taxonomy" id="348837"/>
    <lineage>
        <taxon>Eukaryota</taxon>
        <taxon>Metamonada</taxon>
        <taxon>Diplomonadida</taxon>
        <taxon>Hexamitidae</taxon>
        <taxon>Hexamitinae</taxon>
        <taxon>Spironucleus</taxon>
    </lineage>
</organism>
<evidence type="ECO:0000256" key="3">
    <source>
        <dbReference type="ARBA" id="ARBA00022741"/>
    </source>
</evidence>
<dbReference type="InterPro" id="IPR043129">
    <property type="entry name" value="ATPase_NBD"/>
</dbReference>
<reference evidence="8 9" key="1">
    <citation type="journal article" date="2014" name="PLoS Genet.">
        <title>The Genome of Spironucleus salmonicida Highlights a Fish Pathogen Adapted to Fluctuating Environments.</title>
        <authorList>
            <person name="Xu F."/>
            <person name="Jerlstrom-Hultqvist J."/>
            <person name="Einarsson E."/>
            <person name="Astvaldsson A."/>
            <person name="Svard S.G."/>
            <person name="Andersson J.O."/>
        </authorList>
    </citation>
    <scope>NUCLEOTIDE SEQUENCE</scope>
    <source>
        <strain evidence="9">ATCC 50377</strain>
    </source>
</reference>
<evidence type="ECO:0000313" key="9">
    <source>
        <dbReference type="EMBL" id="KAH0571296.1"/>
    </source>
</evidence>
<dbReference type="GO" id="GO:0006071">
    <property type="term" value="P:glycerol metabolic process"/>
    <property type="evidence" value="ECO:0007669"/>
    <property type="project" value="TreeGrafter"/>
</dbReference>
<dbReference type="EMBL" id="KI546073">
    <property type="protein sequence ID" value="EST46626.1"/>
    <property type="molecule type" value="Genomic_DNA"/>
</dbReference>
<protein>
    <submittedName>
        <fullName evidence="8">Glycerol kinase</fullName>
    </submittedName>
</protein>
<dbReference type="VEuPathDB" id="GiardiaDB:SS50377_27597"/>
<evidence type="ECO:0000259" key="7">
    <source>
        <dbReference type="Pfam" id="PF02782"/>
    </source>
</evidence>
<accession>V6LSE2</accession>
<dbReference type="InterPro" id="IPR018484">
    <property type="entry name" value="FGGY_N"/>
</dbReference>
<feature type="domain" description="Carbohydrate kinase FGGY C-terminal" evidence="7">
    <location>
        <begin position="328"/>
        <end position="402"/>
    </location>
</feature>
<reference evidence="9" key="2">
    <citation type="submission" date="2020-12" db="EMBL/GenBank/DDBJ databases">
        <title>New Spironucleus salmonicida genome in near-complete chromosomes.</title>
        <authorList>
            <person name="Xu F."/>
            <person name="Kurt Z."/>
            <person name="Jimenez-Gonzalez A."/>
            <person name="Astvaldsson A."/>
            <person name="Andersson J.O."/>
            <person name="Svard S.G."/>
        </authorList>
    </citation>
    <scope>NUCLEOTIDE SEQUENCE</scope>
    <source>
        <strain evidence="9">ATCC 50377</strain>
    </source>
</reference>
<evidence type="ECO:0000313" key="8">
    <source>
        <dbReference type="EMBL" id="EST46626.1"/>
    </source>
</evidence>
<dbReference type="Pfam" id="PF02782">
    <property type="entry name" value="FGGY_C"/>
    <property type="match status" value="1"/>
</dbReference>
<dbReference type="PANTHER" id="PTHR10196">
    <property type="entry name" value="SUGAR KINASE"/>
    <property type="match status" value="1"/>
</dbReference>
<feature type="domain" description="Carbohydrate kinase FGGY N-terminal" evidence="6">
    <location>
        <begin position="1"/>
        <end position="218"/>
    </location>
</feature>
<dbReference type="AlphaFoldDB" id="V6LSE2"/>
<dbReference type="PIRSF" id="PIRSF000538">
    <property type="entry name" value="GlpK"/>
    <property type="match status" value="1"/>
</dbReference>
<evidence type="ECO:0000256" key="2">
    <source>
        <dbReference type="ARBA" id="ARBA00022679"/>
    </source>
</evidence>
<dbReference type="Pfam" id="PF00370">
    <property type="entry name" value="FGGY_N"/>
    <property type="match status" value="1"/>
</dbReference>
<evidence type="ECO:0000256" key="5">
    <source>
        <dbReference type="ARBA" id="ARBA00022840"/>
    </source>
</evidence>
<keyword evidence="4 8" id="KW-0418">Kinase</keyword>
<dbReference type="InterPro" id="IPR018485">
    <property type="entry name" value="FGGY_C"/>
</dbReference>
<keyword evidence="10" id="KW-1185">Reference proteome</keyword>
<sequence length="437" mass="49818">MLVIDQGSKSTSVYAFIDQKLKYKKKVNHTILSECPGQFEFDPEEIFCHINLGIADVAKQMIHDKLDLKCIKSCSLAIQRNSMVIFDRQTEMSICGISWADTRCQDIVNDYKCNNQIFQQKTGANMSYLQTIFKYKWWQKQTGYKYSKNHIIGTLDTYLLFRMFGRIVTEPSMACHTGLYNINTNYWDPELFQLFDFPTETSHIELVQSNQVFGRFTTGPFKIPLNFVIGDAQAGFFVNKPNEVKISMGYGAFMLSQCQHTNSSQTVVTTGYYDNKYQIIKAYESFIPVTTGYIDWLRKIHILDDTPIDLILVDVDSSNGIIFVPSQGILTGASFSSLPGHFAFAVLQGIALEINDKIGLIKDKTIRISGGVSRSNKFCQILADICECEVIREQQMTARGCAYGLQARFSAHIDRFQQVNLQNEIIERWNAIKIYGK</sequence>
<dbReference type="GO" id="GO:0005739">
    <property type="term" value="C:mitochondrion"/>
    <property type="evidence" value="ECO:0007669"/>
    <property type="project" value="TreeGrafter"/>
</dbReference>
<dbReference type="OrthoDB" id="6278781at2759"/>
<dbReference type="PANTHER" id="PTHR10196:SF69">
    <property type="entry name" value="GLYCEROL KINASE"/>
    <property type="match status" value="1"/>
</dbReference>
<proteinExistence type="inferred from homology"/>
<name>V6LSE2_9EUKA</name>
<evidence type="ECO:0000256" key="4">
    <source>
        <dbReference type="ARBA" id="ARBA00022777"/>
    </source>
</evidence>
<dbReference type="EMBL" id="AUWU02000007">
    <property type="protein sequence ID" value="KAH0571296.1"/>
    <property type="molecule type" value="Genomic_DNA"/>
</dbReference>
<keyword evidence="3" id="KW-0547">Nucleotide-binding</keyword>
<dbReference type="Proteomes" id="UP000018208">
    <property type="component" value="Unassembled WGS sequence"/>
</dbReference>